<gene>
    <name evidence="5" type="ORF">ACAT0790_LOCUS29681</name>
</gene>
<feature type="compositionally biased region" description="Basic and acidic residues" evidence="4">
    <location>
        <begin position="224"/>
        <end position="234"/>
    </location>
</feature>
<evidence type="ECO:0000256" key="2">
    <source>
        <dbReference type="ARBA" id="ARBA00023054"/>
    </source>
</evidence>
<dbReference type="PANTHER" id="PTHR22761">
    <property type="entry name" value="CHARGED MULTIVESICULAR BODY PROTEIN"/>
    <property type="match status" value="1"/>
</dbReference>
<feature type="region of interest" description="Disordered" evidence="4">
    <location>
        <begin position="184"/>
        <end position="234"/>
    </location>
</feature>
<evidence type="ECO:0000256" key="1">
    <source>
        <dbReference type="ARBA" id="ARBA00006190"/>
    </source>
</evidence>
<evidence type="ECO:0000256" key="3">
    <source>
        <dbReference type="SAM" id="Coils"/>
    </source>
</evidence>
<organism evidence="5">
    <name type="scientific">Alexandrium catenella</name>
    <name type="common">Red tide dinoflagellate</name>
    <name type="synonym">Gonyaulax catenella</name>
    <dbReference type="NCBI Taxonomy" id="2925"/>
    <lineage>
        <taxon>Eukaryota</taxon>
        <taxon>Sar</taxon>
        <taxon>Alveolata</taxon>
        <taxon>Dinophyceae</taxon>
        <taxon>Gonyaulacales</taxon>
        <taxon>Pyrocystaceae</taxon>
        <taxon>Alexandrium</taxon>
    </lineage>
</organism>
<evidence type="ECO:0000313" key="5">
    <source>
        <dbReference type="EMBL" id="CAD9146657.1"/>
    </source>
</evidence>
<accession>A0A7S1QSB7</accession>
<dbReference type="Gene3D" id="6.10.140.1230">
    <property type="match status" value="1"/>
</dbReference>
<evidence type="ECO:0000256" key="4">
    <source>
        <dbReference type="SAM" id="MobiDB-lite"/>
    </source>
</evidence>
<proteinExistence type="inferred from homology"/>
<feature type="coiled-coil region" evidence="3">
    <location>
        <begin position="33"/>
        <end position="60"/>
    </location>
</feature>
<dbReference type="GO" id="GO:0032511">
    <property type="term" value="P:late endosome to vacuole transport via multivesicular body sorting pathway"/>
    <property type="evidence" value="ECO:0007669"/>
    <property type="project" value="TreeGrafter"/>
</dbReference>
<dbReference type="InterPro" id="IPR005024">
    <property type="entry name" value="Snf7_fam"/>
</dbReference>
<comment type="similarity">
    <text evidence="1">Belongs to the SNF7 family.</text>
</comment>
<keyword evidence="2 3" id="KW-0175">Coiled coil</keyword>
<dbReference type="PANTHER" id="PTHR22761:SF12">
    <property type="entry name" value="CHARGED MULTIVESICULAR BODY PROTEIN 5"/>
    <property type="match status" value="1"/>
</dbReference>
<sequence length="234" mass="25428">MRWLFSGCMAVEKPREAELRFSPETNPDIHVAAQKVDMQVATLERRIAECEEEIRDLVGLGAGNTAARQRALQAVKRKKMYEQQRDQLLGTQFNLETLAFQHDQAEITLAAVNAMKHGHMQLKQQTEGLDAGQVEVLRADMEDLAEDMKAINEVLSGAPDCAEEDDLAAEYAKVEEELAAEALAAKHRASARDSGGAGGSRRAADAAGASASGSQRQSSAAARARPERVPRYVA</sequence>
<feature type="compositionally biased region" description="Low complexity" evidence="4">
    <location>
        <begin position="205"/>
        <end position="223"/>
    </location>
</feature>
<dbReference type="AlphaFoldDB" id="A0A7S1QSB7"/>
<reference evidence="5" key="1">
    <citation type="submission" date="2021-01" db="EMBL/GenBank/DDBJ databases">
        <authorList>
            <person name="Corre E."/>
            <person name="Pelletier E."/>
            <person name="Niang G."/>
            <person name="Scheremetjew M."/>
            <person name="Finn R."/>
            <person name="Kale V."/>
            <person name="Holt S."/>
            <person name="Cochrane G."/>
            <person name="Meng A."/>
            <person name="Brown T."/>
            <person name="Cohen L."/>
        </authorList>
    </citation>
    <scope>NUCLEOTIDE SEQUENCE</scope>
    <source>
        <strain evidence="5">OF101</strain>
    </source>
</reference>
<dbReference type="GO" id="GO:0006900">
    <property type="term" value="P:vesicle budding from membrane"/>
    <property type="evidence" value="ECO:0007669"/>
    <property type="project" value="TreeGrafter"/>
</dbReference>
<name>A0A7S1QSB7_ALECA</name>
<dbReference type="Pfam" id="PF03357">
    <property type="entry name" value="Snf7"/>
    <property type="match status" value="1"/>
</dbReference>
<dbReference type="GO" id="GO:0005771">
    <property type="term" value="C:multivesicular body"/>
    <property type="evidence" value="ECO:0007669"/>
    <property type="project" value="TreeGrafter"/>
</dbReference>
<protein>
    <submittedName>
        <fullName evidence="5">Uncharacterized protein</fullName>
    </submittedName>
</protein>
<dbReference type="EMBL" id="HBGE01049168">
    <property type="protein sequence ID" value="CAD9146657.1"/>
    <property type="molecule type" value="Transcribed_RNA"/>
</dbReference>